<dbReference type="AlphaFoldDB" id="A0A0L6UWG0"/>
<dbReference type="EMBL" id="LAVV01008665">
    <property type="protein sequence ID" value="KNZ52215.1"/>
    <property type="molecule type" value="Genomic_DNA"/>
</dbReference>
<keyword evidence="4" id="KW-1185">Reference proteome</keyword>
<dbReference type="InterPro" id="IPR043154">
    <property type="entry name" value="Sec-1-like_dom1"/>
</dbReference>
<dbReference type="OrthoDB" id="10266265at2759"/>
<name>A0A0L6UWG0_9BASI</name>
<reference evidence="3 4" key="1">
    <citation type="submission" date="2015-08" db="EMBL/GenBank/DDBJ databases">
        <title>Next Generation Sequencing and Analysis of the Genome of Puccinia sorghi L Schw, the Causal Agent of Maize Common Rust.</title>
        <authorList>
            <person name="Rochi L."/>
            <person name="Burguener G."/>
            <person name="Darino M."/>
            <person name="Turjanski A."/>
            <person name="Kreff E."/>
            <person name="Dieguez M.J."/>
            <person name="Sacco F."/>
        </authorList>
    </citation>
    <scope>NUCLEOTIDE SEQUENCE [LARGE SCALE GENOMIC DNA]</scope>
    <source>
        <strain evidence="3 4">RO10H11247</strain>
    </source>
</reference>
<dbReference type="SUPFAM" id="SSF56815">
    <property type="entry name" value="Sec1/munc18-like (SM) proteins"/>
    <property type="match status" value="1"/>
</dbReference>
<protein>
    <submittedName>
        <fullName evidence="3">Uncharacterized protein</fullName>
    </submittedName>
</protein>
<proteinExistence type="inferred from homology"/>
<dbReference type="Proteomes" id="UP000037035">
    <property type="component" value="Unassembled WGS sequence"/>
</dbReference>
<gene>
    <name evidence="3" type="ORF">VP01_3647g4</name>
</gene>
<accession>A0A0L6UWG0</accession>
<feature type="region of interest" description="Disordered" evidence="2">
    <location>
        <begin position="193"/>
        <end position="231"/>
    </location>
</feature>
<sequence length="231" mass="26819">MDSLKSIQNYIDKILSQPLGIKVLLLDKETTTIISQATTQSHLLQHEIYLTDSITNQQRQPIHHLKCICFLRPSSESLKAIQLELRNPRYKEYWLYFSNILKKSEIELLAEADERELVREVQVSCSLSQSSVNIYTSYFLSSGILCRLCSHHLISFLTKPTTIQQHHFTLTAPLWRLNQLLEHLHWCIRTSSPMSRRPMSQSQEETRYQVPQNEQDGQKIGPGITRKTSDP</sequence>
<organism evidence="3 4">
    <name type="scientific">Puccinia sorghi</name>
    <dbReference type="NCBI Taxonomy" id="27349"/>
    <lineage>
        <taxon>Eukaryota</taxon>
        <taxon>Fungi</taxon>
        <taxon>Dikarya</taxon>
        <taxon>Basidiomycota</taxon>
        <taxon>Pucciniomycotina</taxon>
        <taxon>Pucciniomycetes</taxon>
        <taxon>Pucciniales</taxon>
        <taxon>Pucciniaceae</taxon>
        <taxon>Puccinia</taxon>
    </lineage>
</organism>
<dbReference type="Pfam" id="PF00995">
    <property type="entry name" value="Sec1"/>
    <property type="match status" value="1"/>
</dbReference>
<dbReference type="STRING" id="27349.A0A0L6UWG0"/>
<dbReference type="PANTHER" id="PTHR11679">
    <property type="entry name" value="VESICLE PROTEIN SORTING-ASSOCIATED"/>
    <property type="match status" value="1"/>
</dbReference>
<comment type="similarity">
    <text evidence="1">Belongs to the STXBP/unc-18/SEC1 family.</text>
</comment>
<evidence type="ECO:0000313" key="4">
    <source>
        <dbReference type="Proteomes" id="UP000037035"/>
    </source>
</evidence>
<dbReference type="InterPro" id="IPR036045">
    <property type="entry name" value="Sec1-like_sf"/>
</dbReference>
<comment type="caution">
    <text evidence="3">The sequence shown here is derived from an EMBL/GenBank/DDBJ whole genome shotgun (WGS) entry which is preliminary data.</text>
</comment>
<evidence type="ECO:0000256" key="2">
    <source>
        <dbReference type="SAM" id="MobiDB-lite"/>
    </source>
</evidence>
<feature type="compositionally biased region" description="Low complexity" evidence="2">
    <location>
        <begin position="193"/>
        <end position="203"/>
    </location>
</feature>
<dbReference type="GO" id="GO:0016192">
    <property type="term" value="P:vesicle-mediated transport"/>
    <property type="evidence" value="ECO:0007669"/>
    <property type="project" value="InterPro"/>
</dbReference>
<dbReference type="Gene3D" id="3.40.50.2060">
    <property type="match status" value="1"/>
</dbReference>
<dbReference type="InterPro" id="IPR001619">
    <property type="entry name" value="Sec1-like"/>
</dbReference>
<evidence type="ECO:0000313" key="3">
    <source>
        <dbReference type="EMBL" id="KNZ52215.1"/>
    </source>
</evidence>
<dbReference type="VEuPathDB" id="FungiDB:VP01_3647g4"/>
<evidence type="ECO:0000256" key="1">
    <source>
        <dbReference type="ARBA" id="ARBA00009884"/>
    </source>
</evidence>